<dbReference type="InterPro" id="IPR001437">
    <property type="entry name" value="Tscrpt_elong_fac_GreA/B_C"/>
</dbReference>
<dbReference type="InterPro" id="IPR028624">
    <property type="entry name" value="Tscrpt_elong_fac_GreA/B"/>
</dbReference>
<keyword evidence="14" id="KW-1185">Reference proteome</keyword>
<dbReference type="NCBIfam" id="TIGR01462">
    <property type="entry name" value="greA"/>
    <property type="match status" value="1"/>
</dbReference>
<dbReference type="InterPro" id="IPR006359">
    <property type="entry name" value="Tscrpt_elong_fac_GreA"/>
</dbReference>
<dbReference type="InterPro" id="IPR018151">
    <property type="entry name" value="TF_GreA/GreB_CS"/>
</dbReference>
<evidence type="ECO:0000256" key="10">
    <source>
        <dbReference type="RuleBase" id="RU000556"/>
    </source>
</evidence>
<keyword evidence="6 9" id="KW-0804">Transcription</keyword>
<dbReference type="SUPFAM" id="SSF46557">
    <property type="entry name" value="GreA transcript cleavage protein, N-terminal domain"/>
    <property type="match status" value="1"/>
</dbReference>
<dbReference type="GO" id="GO:0003677">
    <property type="term" value="F:DNA binding"/>
    <property type="evidence" value="ECO:0007669"/>
    <property type="project" value="UniProtKB-UniRule"/>
</dbReference>
<dbReference type="Gene3D" id="3.10.50.30">
    <property type="entry name" value="Transcription elongation factor, GreA/GreB, C-terminal domain"/>
    <property type="match status" value="1"/>
</dbReference>
<evidence type="ECO:0000256" key="3">
    <source>
        <dbReference type="ARBA" id="ARBA00023015"/>
    </source>
</evidence>
<dbReference type="GO" id="GO:0006354">
    <property type="term" value="P:DNA-templated transcription elongation"/>
    <property type="evidence" value="ECO:0007669"/>
    <property type="project" value="TreeGrafter"/>
</dbReference>
<evidence type="ECO:0000313" key="13">
    <source>
        <dbReference type="EMBL" id="GAV26058.1"/>
    </source>
</evidence>
<comment type="caution">
    <text evidence="13">The sequence shown here is derived from an EMBL/GenBank/DDBJ whole genome shotgun (WGS) entry which is preliminary data.</text>
</comment>
<dbReference type="FunFam" id="1.10.287.180:FF:000001">
    <property type="entry name" value="Transcription elongation factor GreA"/>
    <property type="match status" value="1"/>
</dbReference>
<dbReference type="AlphaFoldDB" id="A0A1L8D4G6"/>
<reference evidence="14" key="1">
    <citation type="submission" date="2016-12" db="EMBL/GenBank/DDBJ databases">
        <title>Draft Genome Sequences od Carboxydothermus pertinax and islandicus, Hydrogenogenic Carboxydotrophic Bacteria.</title>
        <authorList>
            <person name="Fukuyama Y."/>
            <person name="Ohmae K."/>
            <person name="Yoneda Y."/>
            <person name="Yoshida T."/>
            <person name="Sako Y."/>
        </authorList>
    </citation>
    <scope>NUCLEOTIDE SEQUENCE [LARGE SCALE GENOMIC DNA]</scope>
    <source>
        <strain evidence="14">SET</strain>
    </source>
</reference>
<dbReference type="InterPro" id="IPR023459">
    <property type="entry name" value="Tscrpt_elong_fac_GreA/B_fam"/>
</dbReference>
<evidence type="ECO:0000256" key="4">
    <source>
        <dbReference type="ARBA" id="ARBA00023054"/>
    </source>
</evidence>
<dbReference type="PANTHER" id="PTHR30437:SF4">
    <property type="entry name" value="TRANSCRIPTION ELONGATION FACTOR GREA"/>
    <property type="match status" value="1"/>
</dbReference>
<dbReference type="PROSITE" id="PS00829">
    <property type="entry name" value="GREAB_1"/>
    <property type="match status" value="1"/>
</dbReference>
<evidence type="ECO:0000256" key="2">
    <source>
        <dbReference type="ARBA" id="ARBA00013729"/>
    </source>
</evidence>
<dbReference type="InterPro" id="IPR022691">
    <property type="entry name" value="Tscrpt_elong_fac_GreA/B_N"/>
</dbReference>
<evidence type="ECO:0000256" key="6">
    <source>
        <dbReference type="ARBA" id="ARBA00023163"/>
    </source>
</evidence>
<keyword evidence="13" id="KW-0251">Elongation factor</keyword>
<evidence type="ECO:0000259" key="11">
    <source>
        <dbReference type="Pfam" id="PF01272"/>
    </source>
</evidence>
<dbReference type="STRING" id="661089.ciss_19910"/>
<dbReference type="EMBL" id="BDJL01000125">
    <property type="protein sequence ID" value="GAV26058.1"/>
    <property type="molecule type" value="Genomic_DNA"/>
</dbReference>
<evidence type="ECO:0000259" key="12">
    <source>
        <dbReference type="Pfam" id="PF03449"/>
    </source>
</evidence>
<evidence type="ECO:0000256" key="7">
    <source>
        <dbReference type="ARBA" id="ARBA00024916"/>
    </source>
</evidence>
<dbReference type="InterPro" id="IPR036805">
    <property type="entry name" value="Tscrpt_elong_fac_GreA/B_N_sf"/>
</dbReference>
<feature type="domain" description="Transcription elongation factor GreA/GreB N-terminal" evidence="12">
    <location>
        <begin position="20"/>
        <end position="90"/>
    </location>
</feature>
<organism evidence="13 14">
    <name type="scientific">Carboxydothermus islandicus</name>
    <dbReference type="NCBI Taxonomy" id="661089"/>
    <lineage>
        <taxon>Bacteria</taxon>
        <taxon>Bacillati</taxon>
        <taxon>Bacillota</taxon>
        <taxon>Clostridia</taxon>
        <taxon>Thermoanaerobacterales</taxon>
        <taxon>Thermoanaerobacteraceae</taxon>
        <taxon>Carboxydothermus</taxon>
    </lineage>
</organism>
<keyword evidence="3 9" id="KW-0805">Transcription regulation</keyword>
<gene>
    <name evidence="9" type="primary">greA</name>
    <name evidence="13" type="ORF">ciss_19910</name>
</gene>
<dbReference type="InterPro" id="IPR036953">
    <property type="entry name" value="GreA/GreB_C_sf"/>
</dbReference>
<keyword evidence="13" id="KW-0648">Protein biosynthesis</keyword>
<comment type="function">
    <text evidence="7 9 10">Necessary for efficient RNA polymerase transcription elongation past template-encoded arresting sites. The arresting sites in DNA have the property of trapping a certain fraction of elongating RNA polymerases that pass through, resulting in locked ternary complexes. Cleavage of the nascent transcript by cleavage factors such as GreA or GreB allows the resumption of elongation from the new 3'terminus. GreA releases sequences of 2 to 3 nucleotides.</text>
</comment>
<dbReference type="GO" id="GO:0032784">
    <property type="term" value="P:regulation of DNA-templated transcription elongation"/>
    <property type="evidence" value="ECO:0007669"/>
    <property type="project" value="UniProtKB-UniRule"/>
</dbReference>
<dbReference type="PIRSF" id="PIRSF006092">
    <property type="entry name" value="GreA_GreB"/>
    <property type="match status" value="1"/>
</dbReference>
<dbReference type="NCBIfam" id="NF001263">
    <property type="entry name" value="PRK00226.1-4"/>
    <property type="match status" value="1"/>
</dbReference>
<sequence>MEVIKVIKLEGERNMKEKEVILTREGLKKLEQELEELKSVKRREVAERIKQAIEFGDISENSEYEDAKNAQAFIEGRIITLEKMLRNAKIIENEQQKDVVTLGSKVVLKDLEYGTVEEYYLVGSAEADPSANKISNESPVGSAILGQKKGTVVEVKVPAGTLKYEIVDILE</sequence>
<dbReference type="Pfam" id="PF01272">
    <property type="entry name" value="GreA_GreB"/>
    <property type="match status" value="1"/>
</dbReference>
<dbReference type="GO" id="GO:0003746">
    <property type="term" value="F:translation elongation factor activity"/>
    <property type="evidence" value="ECO:0007669"/>
    <property type="project" value="UniProtKB-KW"/>
</dbReference>
<comment type="similarity">
    <text evidence="1 9 10">Belongs to the GreA/GreB family.</text>
</comment>
<evidence type="ECO:0000256" key="1">
    <source>
        <dbReference type="ARBA" id="ARBA00008213"/>
    </source>
</evidence>
<dbReference type="HAMAP" id="MF_00105">
    <property type="entry name" value="GreA_GreB"/>
    <property type="match status" value="1"/>
</dbReference>
<keyword evidence="5 9" id="KW-0238">DNA-binding</keyword>
<proteinExistence type="inferred from homology"/>
<name>A0A1L8D4G6_9THEO</name>
<accession>A0A1L8D4G6</accession>
<dbReference type="FunFam" id="3.10.50.30:FF:000001">
    <property type="entry name" value="Transcription elongation factor GreA"/>
    <property type="match status" value="1"/>
</dbReference>
<dbReference type="PANTHER" id="PTHR30437">
    <property type="entry name" value="TRANSCRIPTION ELONGATION FACTOR GREA"/>
    <property type="match status" value="1"/>
</dbReference>
<dbReference type="GO" id="GO:0070063">
    <property type="term" value="F:RNA polymerase binding"/>
    <property type="evidence" value="ECO:0007669"/>
    <property type="project" value="InterPro"/>
</dbReference>
<evidence type="ECO:0000256" key="8">
    <source>
        <dbReference type="ARBA" id="ARBA00030776"/>
    </source>
</evidence>
<evidence type="ECO:0000256" key="9">
    <source>
        <dbReference type="HAMAP-Rule" id="MF_00105"/>
    </source>
</evidence>
<evidence type="ECO:0000256" key="5">
    <source>
        <dbReference type="ARBA" id="ARBA00023125"/>
    </source>
</evidence>
<dbReference type="Gene3D" id="1.10.287.180">
    <property type="entry name" value="Transcription elongation factor, GreA/GreB, N-terminal domain"/>
    <property type="match status" value="1"/>
</dbReference>
<feature type="coiled-coil region" evidence="9">
    <location>
        <begin position="20"/>
        <end position="47"/>
    </location>
</feature>
<dbReference type="SUPFAM" id="SSF54534">
    <property type="entry name" value="FKBP-like"/>
    <property type="match status" value="1"/>
</dbReference>
<dbReference type="Proteomes" id="UP000187338">
    <property type="component" value="Unassembled WGS sequence"/>
</dbReference>
<keyword evidence="4 9" id="KW-0175">Coiled coil</keyword>
<protein>
    <recommendedName>
        <fullName evidence="2 9">Transcription elongation factor GreA</fullName>
    </recommendedName>
    <alternativeName>
        <fullName evidence="8 9">Transcript cleavage factor GreA</fullName>
    </alternativeName>
</protein>
<evidence type="ECO:0000313" key="14">
    <source>
        <dbReference type="Proteomes" id="UP000187338"/>
    </source>
</evidence>
<dbReference type="Pfam" id="PF03449">
    <property type="entry name" value="GreA_GreB_N"/>
    <property type="match status" value="1"/>
</dbReference>
<feature type="domain" description="Transcription elongation factor GreA/GreB C-terminal" evidence="11">
    <location>
        <begin position="95"/>
        <end position="169"/>
    </location>
</feature>